<accession>A0ABV1FGK1</accession>
<keyword evidence="1" id="KW-0812">Transmembrane</keyword>
<keyword evidence="1" id="KW-0472">Membrane</keyword>
<reference evidence="2 3" key="1">
    <citation type="submission" date="2024-03" db="EMBL/GenBank/DDBJ databases">
        <title>Human intestinal bacterial collection.</title>
        <authorList>
            <person name="Pauvert C."/>
            <person name="Hitch T.C.A."/>
            <person name="Clavel T."/>
        </authorList>
    </citation>
    <scope>NUCLEOTIDE SEQUENCE [LARGE SCALE GENOMIC DNA]</scope>
    <source>
        <strain evidence="2 3">CLA-AA-H132</strain>
    </source>
</reference>
<feature type="transmembrane region" description="Helical" evidence="1">
    <location>
        <begin position="108"/>
        <end position="126"/>
    </location>
</feature>
<evidence type="ECO:0000313" key="3">
    <source>
        <dbReference type="Proteomes" id="UP001438008"/>
    </source>
</evidence>
<protein>
    <submittedName>
        <fullName evidence="2">DUF1700 domain-containing protein</fullName>
    </submittedName>
</protein>
<evidence type="ECO:0000256" key="1">
    <source>
        <dbReference type="SAM" id="Phobius"/>
    </source>
</evidence>
<dbReference type="Pfam" id="PF22564">
    <property type="entry name" value="HAAS"/>
    <property type="match status" value="1"/>
</dbReference>
<feature type="transmembrane region" description="Helical" evidence="1">
    <location>
        <begin position="132"/>
        <end position="165"/>
    </location>
</feature>
<dbReference type="RefSeq" id="WP_349163852.1">
    <property type="nucleotide sequence ID" value="NZ_JBBMFE010000002.1"/>
</dbReference>
<gene>
    <name evidence="2" type="ORF">WMO29_03955</name>
</gene>
<comment type="caution">
    <text evidence="2">The sequence shown here is derived from an EMBL/GenBank/DDBJ whole genome shotgun (WGS) entry which is preliminary data.</text>
</comment>
<evidence type="ECO:0000313" key="2">
    <source>
        <dbReference type="EMBL" id="MEQ2471647.1"/>
    </source>
</evidence>
<organism evidence="2 3">
    <name type="scientific">Laedolimicola intestinihominis</name>
    <dbReference type="NCBI Taxonomy" id="3133166"/>
    <lineage>
        <taxon>Bacteria</taxon>
        <taxon>Bacillati</taxon>
        <taxon>Bacillota</taxon>
        <taxon>Clostridia</taxon>
        <taxon>Lachnospirales</taxon>
        <taxon>Lachnospiraceae</taxon>
        <taxon>Laedolimicola</taxon>
    </lineage>
</organism>
<name>A0ABV1FGK1_9FIRM</name>
<dbReference type="Proteomes" id="UP001438008">
    <property type="component" value="Unassembled WGS sequence"/>
</dbReference>
<sequence>MTRTEFMKQLQDLLSDISKNEREEALQYYNDYFDDAGPEEEARILTELGSPEQVARKIKAGLSDDASEFSEQGYRDTRFDGNGAAPAASSFIDSESAGKTAPKKERNLWKLLAIVLLCIVLGPFVIPVGFGLLAVLFCVLLAALLTVAAVLVSGIVIFVAGIFVIGVGLIQLFTAPVLGIATAGAGCLLTALGILLSLALLWIALKVVPVLVQGLVNLVRLPFRKAGVIR</sequence>
<feature type="transmembrane region" description="Helical" evidence="1">
    <location>
        <begin position="177"/>
        <end position="205"/>
    </location>
</feature>
<keyword evidence="1" id="KW-1133">Transmembrane helix</keyword>
<dbReference type="EMBL" id="JBBMFE010000002">
    <property type="protein sequence ID" value="MEQ2471647.1"/>
    <property type="molecule type" value="Genomic_DNA"/>
</dbReference>
<keyword evidence="3" id="KW-1185">Reference proteome</keyword>
<proteinExistence type="predicted"/>